<accession>A0AC35U884</accession>
<evidence type="ECO:0000313" key="1">
    <source>
        <dbReference type="Proteomes" id="UP000095286"/>
    </source>
</evidence>
<name>A0AC35U884_9BILA</name>
<dbReference type="Proteomes" id="UP000095286">
    <property type="component" value="Unplaced"/>
</dbReference>
<sequence length="1328" mass="146534">MGKDHLNLHDVTDQSKTQVGETKGGIANGKSPEPCNKVIKEKDVDGNEHDFFEVKIHNDKPVTVENLKTLMTFHGIESVNKINEDYGGTAGFCSALRTDPNKGLVNDVEVINGRKSKYGANTLPATKSKSFFTLLYNACKDPTLIILIASGFLSLLLSFYEPGQVETNNLNATMASALTDVSIKLLNNDTKGINYTISNNNINSLNLTLPSTDPEPQEEHNTAWIEGAAILICVIVVVLVTAINDYSKERQFKLLQAQVETGHTFSVIRDEKESNIPVSDLVVGDLCRVKYGDLIPADGILVQSSDLKVDESSLTGESDHVKKSLANDVALFSGTYIMEGSGLMVVTAVGIHSQSGIIMALLNGGHRPGHTSSSSGSSSVSDDDSDKKSNSSINFETQTGKPFYKRRRRRSSSSSTSSSSSSSSSTSTASSSSGQLSKSILQAKLSKLAMQIICCGTVMAVLALLILIVRYCVEQYVFDQKSFEFSDVHRFIKFFIIAVTIVVISIPEGLPLAIALALTYSVRKMMKDNNLVRHLDACETMGNATTICSDKTGTLTTNKMAVVQSFINNSYYTSQETQPKTHDLPPSTRKKLAQVISINSAFNSMIEKPTIVGEQVKQLGNKTECALLGFLENIGEDYQLVRKEHPEKELVKVYTFNSSRKCMLTIINLIERGRIVGYRVFCKGASEIILAKCKFISDDDGQPIEFKSDQLNAINQDIIENMAELGLRTICVAYKDYILHDARPANFNEVQVDKLEDVDIHNEEEMNKDFDCLGIFGIQDPVRPEVPSAIETCQRAGITVRMVTGDNINTARAIAMQCGIIKPGDDFLIMEGKEFNTRIRDEHGVVDQEKLDEIWPRLRVLARAQPADKFTLVKGIIESTNSVNREIVAVTGDGTNDGPALKKADVGFSMGIAGTDVAKAASDIILMDDNFTSLVKAVMWGRNVYDSISKFLQFQLTVNIVAILTAFFSACFISDSPLKAVHMLWINLIMDTLASLALATEMPTKDLLTRKPYGRKKSLISRTMIRNIVCQALYQLIVLFTILFKGTEILNIPSGLDAKIHSPPSVHFTIIFNTFVMMTLFNEINSRKVHGERNVFKHILDNPMFCCIWITTFICQIIIVQFSGAWFQAAPLDFNQWSVCLILGVSVLPLGQLIAFLPSKKLPKSITVGRDVPEITYTSPTGMCGFGSGGLLHPSASGATGIQKGVEIFGIHNRVVNGILIERNNLEDTAPMQQAHAVKLWRRSLRHHQHRRMTNKRLHHVRKSIDNHFDFGSMTSIEKANKTKKSHLDRVMKTAGLQRAVSLDAPSRDDREVTAKDSTDFTPSRPQI</sequence>
<organism evidence="1 2">
    <name type="scientific">Rhabditophanes sp. KR3021</name>
    <dbReference type="NCBI Taxonomy" id="114890"/>
    <lineage>
        <taxon>Eukaryota</taxon>
        <taxon>Metazoa</taxon>
        <taxon>Ecdysozoa</taxon>
        <taxon>Nematoda</taxon>
        <taxon>Chromadorea</taxon>
        <taxon>Rhabditida</taxon>
        <taxon>Tylenchina</taxon>
        <taxon>Panagrolaimomorpha</taxon>
        <taxon>Strongyloidoidea</taxon>
        <taxon>Alloionematidae</taxon>
        <taxon>Rhabditophanes</taxon>
    </lineage>
</organism>
<dbReference type="WBParaSite" id="RSKR_0000850900.1">
    <property type="protein sequence ID" value="RSKR_0000850900.1"/>
    <property type="gene ID" value="RSKR_0000850900"/>
</dbReference>
<protein>
    <submittedName>
        <fullName evidence="2">Calcium-transporting ATPase</fullName>
    </submittedName>
</protein>
<reference evidence="2" key="1">
    <citation type="submission" date="2016-11" db="UniProtKB">
        <authorList>
            <consortium name="WormBaseParasite"/>
        </authorList>
    </citation>
    <scope>IDENTIFICATION</scope>
    <source>
        <strain evidence="2">KR3021</strain>
    </source>
</reference>
<evidence type="ECO:0000313" key="2">
    <source>
        <dbReference type="WBParaSite" id="RSKR_0000850900.1"/>
    </source>
</evidence>
<proteinExistence type="predicted"/>